<proteinExistence type="predicted"/>
<dbReference type="EMBL" id="BDGG01000011">
    <property type="protein sequence ID" value="GAV04486.1"/>
    <property type="molecule type" value="Genomic_DNA"/>
</dbReference>
<reference evidence="2 3" key="1">
    <citation type="journal article" date="2016" name="Nat. Commun.">
        <title>Extremotolerant tardigrade genome and improved radiotolerance of human cultured cells by tardigrade-unique protein.</title>
        <authorList>
            <person name="Hashimoto T."/>
            <person name="Horikawa D.D."/>
            <person name="Saito Y."/>
            <person name="Kuwahara H."/>
            <person name="Kozuka-Hata H."/>
            <person name="Shin-I T."/>
            <person name="Minakuchi Y."/>
            <person name="Ohishi K."/>
            <person name="Motoyama A."/>
            <person name="Aizu T."/>
            <person name="Enomoto A."/>
            <person name="Kondo K."/>
            <person name="Tanaka S."/>
            <person name="Hara Y."/>
            <person name="Koshikawa S."/>
            <person name="Sagara H."/>
            <person name="Miura T."/>
            <person name="Yokobori S."/>
            <person name="Miyagawa K."/>
            <person name="Suzuki Y."/>
            <person name="Kubo T."/>
            <person name="Oyama M."/>
            <person name="Kohara Y."/>
            <person name="Fujiyama A."/>
            <person name="Arakawa K."/>
            <person name="Katayama T."/>
            <person name="Toyoda A."/>
            <person name="Kunieda T."/>
        </authorList>
    </citation>
    <scope>NUCLEOTIDE SEQUENCE [LARGE SCALE GENOMIC DNA]</scope>
    <source>
        <strain evidence="2 3">YOKOZUNA-1</strain>
    </source>
</reference>
<dbReference type="AlphaFoldDB" id="A0A1D1VU93"/>
<dbReference type="Proteomes" id="UP000186922">
    <property type="component" value="Unassembled WGS sequence"/>
</dbReference>
<feature type="region of interest" description="Disordered" evidence="1">
    <location>
        <begin position="34"/>
        <end position="67"/>
    </location>
</feature>
<name>A0A1D1VU93_RAMVA</name>
<gene>
    <name evidence="2" type="primary">RvY_14756-1</name>
    <name evidence="2" type="synonym">RvY_14756.1</name>
    <name evidence="2" type="ORF">RvY_14756</name>
</gene>
<evidence type="ECO:0000313" key="2">
    <source>
        <dbReference type="EMBL" id="GAV04486.1"/>
    </source>
</evidence>
<comment type="caution">
    <text evidence="2">The sequence shown here is derived from an EMBL/GenBank/DDBJ whole genome shotgun (WGS) entry which is preliminary data.</text>
</comment>
<sequence>MPNLKHLRRAPGDESVAEISAGLLPETYCSATPGVATSPGEKSLSSDRGSLVITVQGQKLPPLEHEA</sequence>
<evidence type="ECO:0000256" key="1">
    <source>
        <dbReference type="SAM" id="MobiDB-lite"/>
    </source>
</evidence>
<organism evidence="2 3">
    <name type="scientific">Ramazzottius varieornatus</name>
    <name type="common">Water bear</name>
    <name type="synonym">Tardigrade</name>
    <dbReference type="NCBI Taxonomy" id="947166"/>
    <lineage>
        <taxon>Eukaryota</taxon>
        <taxon>Metazoa</taxon>
        <taxon>Ecdysozoa</taxon>
        <taxon>Tardigrada</taxon>
        <taxon>Eutardigrada</taxon>
        <taxon>Parachela</taxon>
        <taxon>Hypsibioidea</taxon>
        <taxon>Ramazzottiidae</taxon>
        <taxon>Ramazzottius</taxon>
    </lineage>
</organism>
<accession>A0A1D1VU93</accession>
<evidence type="ECO:0000313" key="3">
    <source>
        <dbReference type="Proteomes" id="UP000186922"/>
    </source>
</evidence>
<keyword evidence="3" id="KW-1185">Reference proteome</keyword>
<protein>
    <submittedName>
        <fullName evidence="2">Uncharacterized protein</fullName>
    </submittedName>
</protein>